<dbReference type="SUPFAM" id="SSF46785">
    <property type="entry name" value="Winged helix' DNA-binding domain"/>
    <property type="match status" value="1"/>
</dbReference>
<organism evidence="5 6">
    <name type="scientific">Microbacterium sediminicola</name>
    <dbReference type="NCBI Taxonomy" id="415210"/>
    <lineage>
        <taxon>Bacteria</taxon>
        <taxon>Bacillati</taxon>
        <taxon>Actinomycetota</taxon>
        <taxon>Actinomycetes</taxon>
        <taxon>Micrococcales</taxon>
        <taxon>Microbacteriaceae</taxon>
        <taxon>Microbacterium</taxon>
    </lineage>
</organism>
<dbReference type="InterPro" id="IPR036390">
    <property type="entry name" value="WH_DNA-bd_sf"/>
</dbReference>
<dbReference type="RefSeq" id="WP_344072860.1">
    <property type="nucleotide sequence ID" value="NZ_BAAAPL010000002.1"/>
</dbReference>
<sequence>MNASISVAAADDEHISSLLGDRLRNGHALQQSPRRVYTLLRSAIRSGALPAHSRLDELQLIDDLKTSRNAVRLALQQLGADGLVERRPGVGTVVVSQIQSFPVFECIGPGIGIAGALLLIENRRVPPTPYLSARLGGSTEPLHMSEFLVRVGGRTVGLFCRYGHQRAEALEQDRPLLSPDDISWYRRIHGEAPGDIRVVIEATNVDTRTARLLDIDEATPLLVRETLYFNQQHQPVDLHLTYLDSRRISLAAVVTDGALQHGQLHQ</sequence>
<dbReference type="SMART" id="SM00866">
    <property type="entry name" value="UTRA"/>
    <property type="match status" value="1"/>
</dbReference>
<dbReference type="SUPFAM" id="SSF64288">
    <property type="entry name" value="Chorismate lyase-like"/>
    <property type="match status" value="1"/>
</dbReference>
<dbReference type="SMART" id="SM00345">
    <property type="entry name" value="HTH_GNTR"/>
    <property type="match status" value="1"/>
</dbReference>
<gene>
    <name evidence="5" type="ORF">GCM10009808_23650</name>
</gene>
<evidence type="ECO:0000313" key="6">
    <source>
        <dbReference type="Proteomes" id="UP001501690"/>
    </source>
</evidence>
<dbReference type="Gene3D" id="1.10.10.10">
    <property type="entry name" value="Winged helix-like DNA-binding domain superfamily/Winged helix DNA-binding domain"/>
    <property type="match status" value="1"/>
</dbReference>
<evidence type="ECO:0000256" key="3">
    <source>
        <dbReference type="ARBA" id="ARBA00023163"/>
    </source>
</evidence>
<keyword evidence="6" id="KW-1185">Reference proteome</keyword>
<dbReference type="PANTHER" id="PTHR44846:SF1">
    <property type="entry name" value="MANNOSYL-D-GLYCERATE TRANSPORT_METABOLISM SYSTEM REPRESSOR MNGR-RELATED"/>
    <property type="match status" value="1"/>
</dbReference>
<name>A0ABP4UJE2_9MICO</name>
<evidence type="ECO:0000256" key="2">
    <source>
        <dbReference type="ARBA" id="ARBA00023125"/>
    </source>
</evidence>
<evidence type="ECO:0000259" key="4">
    <source>
        <dbReference type="PROSITE" id="PS50949"/>
    </source>
</evidence>
<dbReference type="Gene3D" id="3.40.1410.10">
    <property type="entry name" value="Chorismate lyase-like"/>
    <property type="match status" value="1"/>
</dbReference>
<dbReference type="EMBL" id="BAAAPL010000002">
    <property type="protein sequence ID" value="GAA1704962.1"/>
    <property type="molecule type" value="Genomic_DNA"/>
</dbReference>
<feature type="domain" description="HTH gntR-type" evidence="4">
    <location>
        <begin position="30"/>
        <end position="97"/>
    </location>
</feature>
<dbReference type="Pfam" id="PF00392">
    <property type="entry name" value="GntR"/>
    <property type="match status" value="1"/>
</dbReference>
<keyword evidence="3" id="KW-0804">Transcription</keyword>
<dbReference type="Pfam" id="PF07702">
    <property type="entry name" value="UTRA"/>
    <property type="match status" value="1"/>
</dbReference>
<dbReference type="InterPro" id="IPR000524">
    <property type="entry name" value="Tscrpt_reg_HTH_GntR"/>
</dbReference>
<keyword evidence="2" id="KW-0238">DNA-binding</keyword>
<comment type="caution">
    <text evidence="5">The sequence shown here is derived from an EMBL/GenBank/DDBJ whole genome shotgun (WGS) entry which is preliminary data.</text>
</comment>
<dbReference type="InterPro" id="IPR011663">
    <property type="entry name" value="UTRA"/>
</dbReference>
<dbReference type="InterPro" id="IPR028978">
    <property type="entry name" value="Chorismate_lyase_/UTRA_dom_sf"/>
</dbReference>
<evidence type="ECO:0000256" key="1">
    <source>
        <dbReference type="ARBA" id="ARBA00023015"/>
    </source>
</evidence>
<dbReference type="InterPro" id="IPR036388">
    <property type="entry name" value="WH-like_DNA-bd_sf"/>
</dbReference>
<proteinExistence type="predicted"/>
<accession>A0ABP4UJE2</accession>
<dbReference type="PANTHER" id="PTHR44846">
    <property type="entry name" value="MANNOSYL-D-GLYCERATE TRANSPORT/METABOLISM SYSTEM REPRESSOR MNGR-RELATED"/>
    <property type="match status" value="1"/>
</dbReference>
<dbReference type="PROSITE" id="PS50949">
    <property type="entry name" value="HTH_GNTR"/>
    <property type="match status" value="1"/>
</dbReference>
<dbReference type="InterPro" id="IPR050679">
    <property type="entry name" value="Bact_HTH_transcr_reg"/>
</dbReference>
<protein>
    <recommendedName>
        <fullName evidence="4">HTH gntR-type domain-containing protein</fullName>
    </recommendedName>
</protein>
<dbReference type="CDD" id="cd07377">
    <property type="entry name" value="WHTH_GntR"/>
    <property type="match status" value="1"/>
</dbReference>
<keyword evidence="1" id="KW-0805">Transcription regulation</keyword>
<dbReference type="Proteomes" id="UP001501690">
    <property type="component" value="Unassembled WGS sequence"/>
</dbReference>
<evidence type="ECO:0000313" key="5">
    <source>
        <dbReference type="EMBL" id="GAA1704962.1"/>
    </source>
</evidence>
<reference evidence="6" key="1">
    <citation type="journal article" date="2019" name="Int. J. Syst. Evol. Microbiol.">
        <title>The Global Catalogue of Microorganisms (GCM) 10K type strain sequencing project: providing services to taxonomists for standard genome sequencing and annotation.</title>
        <authorList>
            <consortium name="The Broad Institute Genomics Platform"/>
            <consortium name="The Broad Institute Genome Sequencing Center for Infectious Disease"/>
            <person name="Wu L."/>
            <person name="Ma J."/>
        </authorList>
    </citation>
    <scope>NUCLEOTIDE SEQUENCE [LARGE SCALE GENOMIC DNA]</scope>
    <source>
        <strain evidence="6">JCM 15577</strain>
    </source>
</reference>